<proteinExistence type="predicted"/>
<sequence>MLFYLFLLGIGLIGWISLCYGYAFFKTTIRWFLLHSLRWLSIGQYFGLFCYLIQRGALPLPFPELIIVGIIGLIIGRKYVPMLRNAYTEGPYRTSDLLRLRVHTHAQTAEHGLFVPFNNAVDLGSQPTLRNGLIVHAAIVMINFLILYGAFAMAQ</sequence>
<keyword evidence="3" id="KW-1185">Reference proteome</keyword>
<feature type="transmembrane region" description="Helical" evidence="1">
    <location>
        <begin position="60"/>
        <end position="76"/>
    </location>
</feature>
<feature type="transmembrane region" description="Helical" evidence="1">
    <location>
        <begin position="133"/>
        <end position="154"/>
    </location>
</feature>
<name>A0A0P6YXI0_9CHLR</name>
<evidence type="ECO:0000313" key="3">
    <source>
        <dbReference type="Proteomes" id="UP000050277"/>
    </source>
</evidence>
<gene>
    <name evidence="2" type="ORF">SE18_08985</name>
</gene>
<keyword evidence="1" id="KW-0472">Membrane</keyword>
<evidence type="ECO:0000313" key="2">
    <source>
        <dbReference type="EMBL" id="KPL88807.1"/>
    </source>
</evidence>
<feature type="transmembrane region" description="Helical" evidence="1">
    <location>
        <begin position="6"/>
        <end position="25"/>
    </location>
</feature>
<evidence type="ECO:0000256" key="1">
    <source>
        <dbReference type="SAM" id="Phobius"/>
    </source>
</evidence>
<dbReference type="AlphaFoldDB" id="A0A0P6YXI0"/>
<dbReference type="EMBL" id="LGKP01000015">
    <property type="protein sequence ID" value="KPL88807.1"/>
    <property type="molecule type" value="Genomic_DNA"/>
</dbReference>
<comment type="caution">
    <text evidence="2">The sequence shown here is derived from an EMBL/GenBank/DDBJ whole genome shotgun (WGS) entry which is preliminary data.</text>
</comment>
<keyword evidence="1" id="KW-0812">Transmembrane</keyword>
<dbReference type="OrthoDB" id="9837342at2"/>
<accession>A0A0P6YXI0</accession>
<reference evidence="2 3" key="1">
    <citation type="submission" date="2015-07" db="EMBL/GenBank/DDBJ databases">
        <title>Whole genome sequence of Herpetosiphon geysericola DSM 7119.</title>
        <authorList>
            <person name="Hemp J."/>
            <person name="Ward L.M."/>
            <person name="Pace L.A."/>
            <person name="Fischer W.W."/>
        </authorList>
    </citation>
    <scope>NUCLEOTIDE SEQUENCE [LARGE SCALE GENOMIC DNA]</scope>
    <source>
        <strain evidence="2 3">DSM 7119</strain>
    </source>
</reference>
<dbReference type="RefSeq" id="WP_054534106.1">
    <property type="nucleotide sequence ID" value="NZ_LGKP01000015.1"/>
</dbReference>
<protein>
    <submittedName>
        <fullName evidence="2">Uncharacterized protein</fullName>
    </submittedName>
</protein>
<organism evidence="2 3">
    <name type="scientific">Herpetosiphon geysericola</name>
    <dbReference type="NCBI Taxonomy" id="70996"/>
    <lineage>
        <taxon>Bacteria</taxon>
        <taxon>Bacillati</taxon>
        <taxon>Chloroflexota</taxon>
        <taxon>Chloroflexia</taxon>
        <taxon>Herpetosiphonales</taxon>
        <taxon>Herpetosiphonaceae</taxon>
        <taxon>Herpetosiphon</taxon>
    </lineage>
</organism>
<dbReference type="Proteomes" id="UP000050277">
    <property type="component" value="Unassembled WGS sequence"/>
</dbReference>
<keyword evidence="1" id="KW-1133">Transmembrane helix</keyword>